<comment type="caution">
    <text evidence="3">The sequence shown here is derived from an EMBL/GenBank/DDBJ whole genome shotgun (WGS) entry which is preliminary data.</text>
</comment>
<gene>
    <name evidence="3" type="ORF">U5822_06340</name>
</gene>
<keyword evidence="4" id="KW-1185">Reference proteome</keyword>
<keyword evidence="1" id="KW-0732">Signal</keyword>
<organism evidence="3 4">
    <name type="scientific">Marinobacter qingdaonensis</name>
    <dbReference type="NCBI Taxonomy" id="3108486"/>
    <lineage>
        <taxon>Bacteria</taxon>
        <taxon>Pseudomonadati</taxon>
        <taxon>Pseudomonadota</taxon>
        <taxon>Gammaproteobacteria</taxon>
        <taxon>Pseudomonadales</taxon>
        <taxon>Marinobacteraceae</taxon>
        <taxon>Marinobacter</taxon>
    </lineage>
</organism>
<feature type="signal peptide" evidence="1">
    <location>
        <begin position="1"/>
        <end position="26"/>
    </location>
</feature>
<sequence length="143" mass="15136">MNKHVKTTAFVTALISGALIGGVAQAGHHGEAMVWGDDQSVAAGTVTAKKVMAEENGWLVVHRTDEAMKPGPVVAHAPLKKGKNMDVNAILTEEVKPGEMLMLMVHSEKGGMKTGIFEYTLGAKEDGPIKKDGKLVMTTITAQ</sequence>
<accession>A0ABU5NWX6</accession>
<dbReference type="InterPro" id="IPR055706">
    <property type="entry name" value="Slg1/2_DUF7282"/>
</dbReference>
<evidence type="ECO:0000313" key="4">
    <source>
        <dbReference type="Proteomes" id="UP001305746"/>
    </source>
</evidence>
<dbReference type="Proteomes" id="UP001305746">
    <property type="component" value="Unassembled WGS sequence"/>
</dbReference>
<evidence type="ECO:0000256" key="1">
    <source>
        <dbReference type="SAM" id="SignalP"/>
    </source>
</evidence>
<feature type="chain" id="PRO_5046551531" description="DUF7282 domain-containing protein" evidence="1">
    <location>
        <begin position="27"/>
        <end position="143"/>
    </location>
</feature>
<evidence type="ECO:0000259" key="2">
    <source>
        <dbReference type="Pfam" id="PF23951"/>
    </source>
</evidence>
<dbReference type="Pfam" id="PF23951">
    <property type="entry name" value="DUF7282"/>
    <property type="match status" value="1"/>
</dbReference>
<proteinExistence type="predicted"/>
<protein>
    <recommendedName>
        <fullName evidence="2">DUF7282 domain-containing protein</fullName>
    </recommendedName>
</protein>
<dbReference type="RefSeq" id="WP_322854785.1">
    <property type="nucleotide sequence ID" value="NZ_JAYDCJ010000003.1"/>
</dbReference>
<evidence type="ECO:0000313" key="3">
    <source>
        <dbReference type="EMBL" id="MEA1080279.1"/>
    </source>
</evidence>
<reference evidence="3 4" key="1">
    <citation type="submission" date="2023-12" db="EMBL/GenBank/DDBJ databases">
        <title>Marinobacter qingdaonensis sp. nov., isolated from the intertidal sediment of Qingdao, PR China.</title>
        <authorList>
            <person name="Li Y."/>
        </authorList>
    </citation>
    <scope>NUCLEOTIDE SEQUENCE [LARGE SCALE GENOMIC DNA]</scope>
    <source>
        <strain evidence="3 4">ASW11-75</strain>
    </source>
</reference>
<dbReference type="EMBL" id="JAYDCJ010000003">
    <property type="protein sequence ID" value="MEA1080279.1"/>
    <property type="molecule type" value="Genomic_DNA"/>
</dbReference>
<feature type="domain" description="DUF7282" evidence="2">
    <location>
        <begin position="33"/>
        <end position="141"/>
    </location>
</feature>
<name>A0ABU5NWX6_9GAMM</name>